<dbReference type="InterPro" id="IPR019533">
    <property type="entry name" value="Peptidase_S26"/>
</dbReference>
<organism evidence="11">
    <name type="scientific">Xanthomonas arboricola pv. corylina</name>
    <dbReference type="NCBI Taxonomy" id="487821"/>
    <lineage>
        <taxon>Bacteria</taxon>
        <taxon>Pseudomonadati</taxon>
        <taxon>Pseudomonadota</taxon>
        <taxon>Gammaproteobacteria</taxon>
        <taxon>Lysobacterales</taxon>
        <taxon>Lysobacteraceae</taxon>
        <taxon>Xanthomonas</taxon>
    </lineage>
</organism>
<dbReference type="GO" id="GO:0016020">
    <property type="term" value="C:membrane"/>
    <property type="evidence" value="ECO:0007669"/>
    <property type="project" value="UniProtKB-SubCell"/>
</dbReference>
<dbReference type="GO" id="GO:0009003">
    <property type="term" value="F:signal peptidase activity"/>
    <property type="evidence" value="ECO:0007669"/>
    <property type="project" value="UniProtKB-EC"/>
</dbReference>
<evidence type="ECO:0000313" key="10">
    <source>
        <dbReference type="EMBL" id="CAE6695194.1"/>
    </source>
</evidence>
<evidence type="ECO:0000256" key="4">
    <source>
        <dbReference type="ARBA" id="ARBA00019232"/>
    </source>
</evidence>
<evidence type="ECO:0000256" key="6">
    <source>
        <dbReference type="ARBA" id="ARBA00022801"/>
    </source>
</evidence>
<evidence type="ECO:0000313" key="11">
    <source>
        <dbReference type="EMBL" id="CAE6710870.1"/>
    </source>
</evidence>
<dbReference type="EMBL" id="HG992338">
    <property type="protein sequence ID" value="CAE6695194.1"/>
    <property type="molecule type" value="Genomic_DNA"/>
</dbReference>
<dbReference type="PROSITE" id="PS00761">
    <property type="entry name" value="SPASE_I_3"/>
    <property type="match status" value="1"/>
</dbReference>
<evidence type="ECO:0000256" key="8">
    <source>
        <dbReference type="RuleBase" id="RU362042"/>
    </source>
</evidence>
<protein>
    <recommendedName>
        <fullName evidence="4 8">Signal peptidase I</fullName>
        <ecNumber evidence="3 8">3.4.21.89</ecNumber>
    </recommendedName>
</protein>
<dbReference type="SUPFAM" id="SSF51306">
    <property type="entry name" value="LexA/Signal peptidase"/>
    <property type="match status" value="1"/>
</dbReference>
<dbReference type="InterPro" id="IPR000223">
    <property type="entry name" value="Pept_S26A_signal_pept_1"/>
</dbReference>
<evidence type="ECO:0000256" key="7">
    <source>
        <dbReference type="PIRSR" id="PIRSR600223-1"/>
    </source>
</evidence>
<keyword evidence="12" id="KW-1185">Reference proteome</keyword>
<dbReference type="Proteomes" id="UP000835243">
    <property type="component" value="Chromosome"/>
</dbReference>
<dbReference type="Proteomes" id="UP000835287">
    <property type="component" value="Chromosome"/>
</dbReference>
<dbReference type="NCBIfam" id="TIGR02227">
    <property type="entry name" value="sigpep_I_bact"/>
    <property type="match status" value="1"/>
</dbReference>
<comment type="similarity">
    <text evidence="2 8">Belongs to the peptidase S26 family.</text>
</comment>
<dbReference type="CDD" id="cd06530">
    <property type="entry name" value="S26_SPase_I"/>
    <property type="match status" value="1"/>
</dbReference>
<dbReference type="InterPro" id="IPR019758">
    <property type="entry name" value="Pept_S26A_signal_pept_1_CS"/>
</dbReference>
<keyword evidence="6 8" id="KW-0378">Hydrolase</keyword>
<dbReference type="InterPro" id="IPR036286">
    <property type="entry name" value="LexA/Signal_pep-like_sf"/>
</dbReference>
<dbReference type="GO" id="GO:0006465">
    <property type="term" value="P:signal peptide processing"/>
    <property type="evidence" value="ECO:0007669"/>
    <property type="project" value="InterPro"/>
</dbReference>
<dbReference type="PRINTS" id="PR00727">
    <property type="entry name" value="LEADERPTASE"/>
</dbReference>
<gene>
    <name evidence="11" type="primary">lepB_1</name>
    <name evidence="11" type="ORF">CFBP1159_06760</name>
    <name evidence="10" type="ORF">XAC301_02820</name>
</gene>
<accession>A0A8D6UJZ7</accession>
<dbReference type="PANTHER" id="PTHR43390:SF1">
    <property type="entry name" value="CHLOROPLAST PROCESSING PEPTIDASE"/>
    <property type="match status" value="1"/>
</dbReference>
<evidence type="ECO:0000313" key="12">
    <source>
        <dbReference type="Proteomes" id="UP000835287"/>
    </source>
</evidence>
<comment type="subcellular location">
    <subcellularLocation>
        <location evidence="8">Membrane</location>
        <topology evidence="8">Multi-pass membrane protein</topology>
    </subcellularLocation>
</comment>
<evidence type="ECO:0000259" key="9">
    <source>
        <dbReference type="Pfam" id="PF10502"/>
    </source>
</evidence>
<reference evidence="11 12" key="1">
    <citation type="submission" date="2021-02" db="EMBL/GenBank/DDBJ databases">
        <authorList>
            <person name="Pothier F. J."/>
        </authorList>
    </citation>
    <scope>NUCLEOTIDE SEQUENCE</scope>
    <source>
        <strain evidence="10 12">301</strain>
        <strain evidence="11">CFBP 1159</strain>
    </source>
</reference>
<dbReference type="EMBL" id="HG992338">
    <property type="protein sequence ID" value="CAE6695213.1"/>
    <property type="molecule type" value="Genomic_DNA"/>
</dbReference>
<feature type="active site" evidence="7">
    <location>
        <position position="78"/>
    </location>
</feature>
<sequence>MPFVTSTDPLRKRIFSRPSPAIIHTNRCLMSQATATTSRLQRAAHWSRKELLPLLVLLVLMTAARSSFANHYQVPSGSMQPTLEPGDRVVVDMHAYGWRLPLSNRILVDGDRPQRGEVVVFDSPRDGTRLIKRVVAVAGDRVDLIDGHLQINDKPLAVEGGDAERFGAHLAQLNLGNGGGPNIAGLTVPPGKLLMLGDHRGNSLDGRYFGLVDAAAVYGKAVAVYYRRGEGLEWQRL</sequence>
<feature type="active site" evidence="7">
    <location>
        <position position="132"/>
    </location>
</feature>
<dbReference type="AlphaFoldDB" id="A0A8D6UJZ7"/>
<evidence type="ECO:0000256" key="1">
    <source>
        <dbReference type="ARBA" id="ARBA00000677"/>
    </source>
</evidence>
<feature type="domain" description="Peptidase S26" evidence="9">
    <location>
        <begin position="54"/>
        <end position="226"/>
    </location>
</feature>
<comment type="catalytic activity">
    <reaction evidence="1 8">
        <text>Cleavage of hydrophobic, N-terminal signal or leader sequences from secreted and periplasmic proteins.</text>
        <dbReference type="EC" id="3.4.21.89"/>
    </reaction>
</comment>
<evidence type="ECO:0000256" key="3">
    <source>
        <dbReference type="ARBA" id="ARBA00013208"/>
    </source>
</evidence>
<dbReference type="Pfam" id="PF10502">
    <property type="entry name" value="Peptidase_S26"/>
    <property type="match status" value="1"/>
</dbReference>
<dbReference type="PROSITE" id="PS00501">
    <property type="entry name" value="SPASE_I_1"/>
    <property type="match status" value="1"/>
</dbReference>
<proteinExistence type="inferred from homology"/>
<dbReference type="InterPro" id="IPR019756">
    <property type="entry name" value="Pept_S26A_signal_pept_1_Ser-AS"/>
</dbReference>
<dbReference type="EMBL" id="HG992341">
    <property type="protein sequence ID" value="CAE6710870.1"/>
    <property type="molecule type" value="Genomic_DNA"/>
</dbReference>
<keyword evidence="5 8" id="KW-0645">Protease</keyword>
<name>A0A8D6UJZ7_9XANT</name>
<dbReference type="EC" id="3.4.21.89" evidence="3 8"/>
<dbReference type="GO" id="GO:0004252">
    <property type="term" value="F:serine-type endopeptidase activity"/>
    <property type="evidence" value="ECO:0007669"/>
    <property type="project" value="InterPro"/>
</dbReference>
<evidence type="ECO:0000256" key="2">
    <source>
        <dbReference type="ARBA" id="ARBA00009370"/>
    </source>
</evidence>
<dbReference type="PANTHER" id="PTHR43390">
    <property type="entry name" value="SIGNAL PEPTIDASE I"/>
    <property type="match status" value="1"/>
</dbReference>
<dbReference type="EMBL" id="HG992341">
    <property type="protein sequence ID" value="CAE6710890.1"/>
    <property type="molecule type" value="Genomic_DNA"/>
</dbReference>
<dbReference type="Gene3D" id="2.10.109.10">
    <property type="entry name" value="Umud Fragment, subunit A"/>
    <property type="match status" value="1"/>
</dbReference>
<evidence type="ECO:0000256" key="5">
    <source>
        <dbReference type="ARBA" id="ARBA00022670"/>
    </source>
</evidence>